<dbReference type="Gene3D" id="3.80.30.30">
    <property type="match status" value="1"/>
</dbReference>
<sequence>MKITFNKKEYEVIEEPQAHILISTKKELHGWWPGKRECTSERMLVNPYNGCGIGCFFCYTRAFPGYFRIFREKGIVTVAKDFDRIVAEQLDSINVAAPGYLSPVTDPFQPLNEKYHLSERIIKVFVERNIPIEFITKASIPQEAIDLIKMQPHSFGQVSILTIDEGLRKVLVPEGASTPALFRNLEKLAREGIFAVCRIDPIFPYITDKKKDLAELVERARSSGVTHIVASILDIPLRIKAEVLETLKRHFGPGKKWDYQKLYKKNIDGYLHAKIDYRKRIFDNLRNICERKNLTFALCMEYEIKKGEIRGLNQEFMSSRNCEGIDIPIYKREKEKFYPASECAGDCLHCTHPKCGIEDLAMGKDGSKKDW</sequence>
<dbReference type="GO" id="GO:0051536">
    <property type="term" value="F:iron-sulfur cluster binding"/>
    <property type="evidence" value="ECO:0007669"/>
    <property type="project" value="UniProtKB-KW"/>
</dbReference>
<keyword evidence="3" id="KW-0411">Iron-sulfur</keyword>
<comment type="caution">
    <text evidence="5">The sequence shown here is derived from an EMBL/GenBank/DDBJ whole genome shotgun (WGS) entry which is preliminary data.</text>
</comment>
<gene>
    <name evidence="5" type="ORF">E3J84_04065</name>
</gene>
<dbReference type="Pfam" id="PF04055">
    <property type="entry name" value="Radical_SAM"/>
    <property type="match status" value="1"/>
</dbReference>
<dbReference type="PANTHER" id="PTHR43432:SF4">
    <property type="entry name" value="RADICAL SAM CORE DOMAIN-CONTAINING PROTEIN"/>
    <property type="match status" value="1"/>
</dbReference>
<dbReference type="SFLD" id="SFLDS00029">
    <property type="entry name" value="Radical_SAM"/>
    <property type="match status" value="1"/>
</dbReference>
<dbReference type="Proteomes" id="UP000316360">
    <property type="component" value="Unassembled WGS sequence"/>
</dbReference>
<protein>
    <recommendedName>
        <fullName evidence="4">Radical SAM core domain-containing protein</fullName>
    </recommendedName>
</protein>
<evidence type="ECO:0000256" key="3">
    <source>
        <dbReference type="ARBA" id="ARBA00023014"/>
    </source>
</evidence>
<evidence type="ECO:0000313" key="6">
    <source>
        <dbReference type="Proteomes" id="UP000316360"/>
    </source>
</evidence>
<dbReference type="InterPro" id="IPR040086">
    <property type="entry name" value="MJ0683-like"/>
</dbReference>
<evidence type="ECO:0000259" key="4">
    <source>
        <dbReference type="Pfam" id="PF04055"/>
    </source>
</evidence>
<accession>A0A523RXR0</accession>
<organism evidence="5 6">
    <name type="scientific">Aerophobetes bacterium</name>
    <dbReference type="NCBI Taxonomy" id="2030807"/>
    <lineage>
        <taxon>Bacteria</taxon>
        <taxon>Candidatus Aerophobota</taxon>
    </lineage>
</organism>
<dbReference type="SFLD" id="SFLDG01084">
    <property type="entry name" value="Uncharacterised_Radical_SAM_Su"/>
    <property type="match status" value="1"/>
</dbReference>
<feature type="domain" description="Radical SAM core" evidence="4">
    <location>
        <begin position="45"/>
        <end position="216"/>
    </location>
</feature>
<evidence type="ECO:0000256" key="1">
    <source>
        <dbReference type="ARBA" id="ARBA00022723"/>
    </source>
</evidence>
<dbReference type="GO" id="GO:0003824">
    <property type="term" value="F:catalytic activity"/>
    <property type="evidence" value="ECO:0007669"/>
    <property type="project" value="InterPro"/>
</dbReference>
<dbReference type="InterPro" id="IPR058240">
    <property type="entry name" value="rSAM_sf"/>
</dbReference>
<dbReference type="GO" id="GO:0046872">
    <property type="term" value="F:metal ion binding"/>
    <property type="evidence" value="ECO:0007669"/>
    <property type="project" value="UniProtKB-KW"/>
</dbReference>
<dbReference type="AlphaFoldDB" id="A0A523RXR0"/>
<evidence type="ECO:0000313" key="5">
    <source>
        <dbReference type="EMBL" id="TET10431.1"/>
    </source>
</evidence>
<dbReference type="InterPro" id="IPR007197">
    <property type="entry name" value="rSAM"/>
</dbReference>
<evidence type="ECO:0000256" key="2">
    <source>
        <dbReference type="ARBA" id="ARBA00023004"/>
    </source>
</evidence>
<feature type="non-terminal residue" evidence="5">
    <location>
        <position position="371"/>
    </location>
</feature>
<name>A0A523RXR0_UNCAE</name>
<keyword evidence="1" id="KW-0479">Metal-binding</keyword>
<dbReference type="PANTHER" id="PTHR43432">
    <property type="entry name" value="SLR0285 PROTEIN"/>
    <property type="match status" value="1"/>
</dbReference>
<dbReference type="SUPFAM" id="SSF102114">
    <property type="entry name" value="Radical SAM enzymes"/>
    <property type="match status" value="1"/>
</dbReference>
<keyword evidence="2" id="KW-0408">Iron</keyword>
<dbReference type="EMBL" id="SOKJ01000227">
    <property type="protein sequence ID" value="TET10431.1"/>
    <property type="molecule type" value="Genomic_DNA"/>
</dbReference>
<proteinExistence type="predicted"/>
<reference evidence="5 6" key="1">
    <citation type="submission" date="2019-03" db="EMBL/GenBank/DDBJ databases">
        <title>Metabolic potential of uncultured bacteria and archaea associated with petroleum seepage in deep-sea sediments.</title>
        <authorList>
            <person name="Dong X."/>
            <person name="Hubert C."/>
        </authorList>
    </citation>
    <scope>NUCLEOTIDE SEQUENCE [LARGE SCALE GENOMIC DNA]</scope>
    <source>
        <strain evidence="5">E44_bin7</strain>
    </source>
</reference>